<proteinExistence type="predicted"/>
<dbReference type="Proteomes" id="UP001221208">
    <property type="component" value="Unassembled WGS sequence"/>
</dbReference>
<comment type="caution">
    <text evidence="1">The sequence shown here is derived from an EMBL/GenBank/DDBJ whole genome shotgun (WGS) entry which is preliminary data.</text>
</comment>
<dbReference type="RefSeq" id="WP_273671928.1">
    <property type="nucleotide sequence ID" value="NZ_JAQQXR010000005.1"/>
</dbReference>
<evidence type="ECO:0008006" key="3">
    <source>
        <dbReference type="Google" id="ProtNLM"/>
    </source>
</evidence>
<keyword evidence="2" id="KW-1185">Reference proteome</keyword>
<dbReference type="EMBL" id="JAQQXR010000005">
    <property type="protein sequence ID" value="MDC8759010.1"/>
    <property type="molecule type" value="Genomic_DNA"/>
</dbReference>
<protein>
    <recommendedName>
        <fullName evidence="3">Calcineurin-like phosphoesterase domain-containing protein</fullName>
    </recommendedName>
</protein>
<dbReference type="SUPFAM" id="SSF52540">
    <property type="entry name" value="P-loop containing nucleoside triphosphate hydrolases"/>
    <property type="match status" value="1"/>
</dbReference>
<evidence type="ECO:0000313" key="1">
    <source>
        <dbReference type="EMBL" id="MDC8759010.1"/>
    </source>
</evidence>
<sequence length="674" mass="72770">MKKFTALHVSDLHLSRSREREQQLALCALYKDIADYRDAGHLIDAIFFTGDLVAKGDAQATPPTYIFDNFIQPLLAAASAPGARFYLVPRSRDQQAAGATGFSFFSTHERADAEQRAVYQNVHAVFHGRKYTGDAGSLMQALRTLFEGNAGTPEASVSGFEGYSVLEFKGAPAPRWNVTLRQYDNADQAFHVAARYTQDGKESCGLAEAVPLPVPVALYERFDRQLLSHATSGIAPKTLRAIFVEPPISNLSRQPEQGGVPSIQSRSLAELAANDSAVFFVGRDESGKTTLLNYLCLQANTPCVFQVDMRAVGKVTRAALLDAAARSRGGDFHPSAIAALLHRPGAMLCIDNLAPGQADALDVLAAFLAEFNSCKFCFTLGEGQEKALEASFLPMLACRTELVYLHSFSAAQVRQLAENWFGAALAAVGPRLDAMLRAMADAGMPQTPFLVSIALSLAERGRSLAAANRAEMIAAYTAALLETADDAACQSGFLVELAYHLFEAKKLSMHAAELEQFEADYFGVRGLGLPTLPIFSTLCERGILFDAGGAVSFQFDCLRTFYLAQKFDTSIDLMRYAFTQRGFVELQPELDIYAGLHKDHIEVLTATAPASEAPAQGGPAQAHGAGPGTYEERFLGGGRHSADLQESLILDVARRARISRRASLSGVVLSDSSL</sequence>
<dbReference type="InterPro" id="IPR029052">
    <property type="entry name" value="Metallo-depent_PP-like"/>
</dbReference>
<name>A0ABT5K3H2_9BURK</name>
<dbReference type="InterPro" id="IPR027417">
    <property type="entry name" value="P-loop_NTPase"/>
</dbReference>
<reference evidence="1 2" key="1">
    <citation type="submission" date="2022-10" db="EMBL/GenBank/DDBJ databases">
        <title>Janthinobacterium sp. hw3 Genome sequencing.</title>
        <authorList>
            <person name="Park S."/>
        </authorList>
    </citation>
    <scope>NUCLEOTIDE SEQUENCE [LARGE SCALE GENOMIC DNA]</scope>
    <source>
        <strain evidence="2">hw3</strain>
    </source>
</reference>
<gene>
    <name evidence="1" type="ORF">OIK44_15625</name>
</gene>
<accession>A0ABT5K3H2</accession>
<dbReference type="Gene3D" id="3.60.21.10">
    <property type="match status" value="1"/>
</dbReference>
<organism evidence="1 2">
    <name type="scientific">Janthinobacterium fluminis</name>
    <dbReference type="NCBI Taxonomy" id="2987524"/>
    <lineage>
        <taxon>Bacteria</taxon>
        <taxon>Pseudomonadati</taxon>
        <taxon>Pseudomonadota</taxon>
        <taxon>Betaproteobacteria</taxon>
        <taxon>Burkholderiales</taxon>
        <taxon>Oxalobacteraceae</taxon>
        <taxon>Janthinobacterium</taxon>
    </lineage>
</organism>
<dbReference type="SUPFAM" id="SSF56300">
    <property type="entry name" value="Metallo-dependent phosphatases"/>
    <property type="match status" value="1"/>
</dbReference>
<evidence type="ECO:0000313" key="2">
    <source>
        <dbReference type="Proteomes" id="UP001221208"/>
    </source>
</evidence>